<accession>A0ACD3AKB8</accession>
<dbReference type="EMBL" id="ML208408">
    <property type="protein sequence ID" value="TFK66348.1"/>
    <property type="molecule type" value="Genomic_DNA"/>
</dbReference>
<gene>
    <name evidence="1" type="ORF">BDN72DRAFT_823556</name>
</gene>
<reference evidence="1 2" key="1">
    <citation type="journal article" date="2019" name="Nat. Ecol. Evol.">
        <title>Megaphylogeny resolves global patterns of mushroom evolution.</title>
        <authorList>
            <person name="Varga T."/>
            <person name="Krizsan K."/>
            <person name="Foldi C."/>
            <person name="Dima B."/>
            <person name="Sanchez-Garcia M."/>
            <person name="Sanchez-Ramirez S."/>
            <person name="Szollosi G.J."/>
            <person name="Szarkandi J.G."/>
            <person name="Papp V."/>
            <person name="Albert L."/>
            <person name="Andreopoulos W."/>
            <person name="Angelini C."/>
            <person name="Antonin V."/>
            <person name="Barry K.W."/>
            <person name="Bougher N.L."/>
            <person name="Buchanan P."/>
            <person name="Buyck B."/>
            <person name="Bense V."/>
            <person name="Catcheside P."/>
            <person name="Chovatia M."/>
            <person name="Cooper J."/>
            <person name="Damon W."/>
            <person name="Desjardin D."/>
            <person name="Finy P."/>
            <person name="Geml J."/>
            <person name="Haridas S."/>
            <person name="Hughes K."/>
            <person name="Justo A."/>
            <person name="Karasinski D."/>
            <person name="Kautmanova I."/>
            <person name="Kiss B."/>
            <person name="Kocsube S."/>
            <person name="Kotiranta H."/>
            <person name="LaButti K.M."/>
            <person name="Lechner B.E."/>
            <person name="Liimatainen K."/>
            <person name="Lipzen A."/>
            <person name="Lukacs Z."/>
            <person name="Mihaltcheva S."/>
            <person name="Morgado L.N."/>
            <person name="Niskanen T."/>
            <person name="Noordeloos M.E."/>
            <person name="Ohm R.A."/>
            <person name="Ortiz-Santana B."/>
            <person name="Ovrebo C."/>
            <person name="Racz N."/>
            <person name="Riley R."/>
            <person name="Savchenko A."/>
            <person name="Shiryaev A."/>
            <person name="Soop K."/>
            <person name="Spirin V."/>
            <person name="Szebenyi C."/>
            <person name="Tomsovsky M."/>
            <person name="Tulloss R.E."/>
            <person name="Uehling J."/>
            <person name="Grigoriev I.V."/>
            <person name="Vagvolgyi C."/>
            <person name="Papp T."/>
            <person name="Martin F.M."/>
            <person name="Miettinen O."/>
            <person name="Hibbett D.S."/>
            <person name="Nagy L.G."/>
        </authorList>
    </citation>
    <scope>NUCLEOTIDE SEQUENCE [LARGE SCALE GENOMIC DNA]</scope>
    <source>
        <strain evidence="1 2">NL-1719</strain>
    </source>
</reference>
<evidence type="ECO:0000313" key="1">
    <source>
        <dbReference type="EMBL" id="TFK66348.1"/>
    </source>
</evidence>
<protein>
    <submittedName>
        <fullName evidence="1">Uncharacterized protein</fullName>
    </submittedName>
</protein>
<dbReference type="Proteomes" id="UP000308600">
    <property type="component" value="Unassembled WGS sequence"/>
</dbReference>
<proteinExistence type="predicted"/>
<sequence>MTSNSGFDLLPLATQKIIDKAFNRYGISQGPSTPQAGSGGGFIPYDPPSSLGSGGGFIIEDEAPNHTQCSHITLENISSALQFLDLPPDDDQVLSVFRNAASGWSSASIESVKQTTGGNLVSLDDWRAVCAVLLEHRQEEYKDDSDDAERELHGVDMEDEGDAESDEYLEGGEDVGSSSGSEYQATAKSTRLKTGSQRERPSSPDSSSKKVTPRQRQSCLEAFSLFFPEVSADDVTKQRIMIKDIQRVSKLIGDQLKAEEIIEMLDAFSSSPDKSVDFEDFVRIMAAAKLV</sequence>
<keyword evidence="2" id="KW-1185">Reference proteome</keyword>
<name>A0ACD3AKB8_9AGAR</name>
<evidence type="ECO:0000313" key="2">
    <source>
        <dbReference type="Proteomes" id="UP000308600"/>
    </source>
</evidence>
<organism evidence="1 2">
    <name type="scientific">Pluteus cervinus</name>
    <dbReference type="NCBI Taxonomy" id="181527"/>
    <lineage>
        <taxon>Eukaryota</taxon>
        <taxon>Fungi</taxon>
        <taxon>Dikarya</taxon>
        <taxon>Basidiomycota</taxon>
        <taxon>Agaricomycotina</taxon>
        <taxon>Agaricomycetes</taxon>
        <taxon>Agaricomycetidae</taxon>
        <taxon>Agaricales</taxon>
        <taxon>Pluteineae</taxon>
        <taxon>Pluteaceae</taxon>
        <taxon>Pluteus</taxon>
    </lineage>
</organism>